<keyword evidence="3" id="KW-0342">GTP-binding</keyword>
<keyword evidence="7" id="KW-1185">Reference proteome</keyword>
<feature type="coiled-coil region" evidence="4">
    <location>
        <begin position="216"/>
        <end position="303"/>
    </location>
</feature>
<evidence type="ECO:0000256" key="3">
    <source>
        <dbReference type="ARBA" id="ARBA00023134"/>
    </source>
</evidence>
<dbReference type="AlphaFoldDB" id="A0A674IKZ6"/>
<dbReference type="InterPro" id="IPR045058">
    <property type="entry name" value="GIMA/IAN/Toc"/>
</dbReference>
<dbReference type="GeneTree" id="ENSGT00940000154844"/>
<sequence length="330" mass="38102">VSAPHSRPARRDVGRYTGESELRIILVGKTGAGKSATGNTILGKKVFESRLAAKSVTAKCSKETSIWNERKVVVVDTPGIFDTHVPMEETCREISRCIVVSSPGPHAIVLVLGRFTEEEKKTIKRIQDIFGENAVEYMVFLFTRKDDLDGCTLDEYLKAMDDKDLEKLMKKCGDRCCAFNNKAEGQEQEAQISELIEMTDKMVYQNGGSHYTNAMYEYAQKKLQEKIETLRELYEEEKEKKKRKVESQYEEECKKIDEKLQKEDSSNENTLKQQKEDERQKLEKALEKINIHYEAQLRELRKKAAEDVNIIKAILKQFSSVFSKMKRWFE</sequence>
<dbReference type="InterPro" id="IPR027417">
    <property type="entry name" value="P-loop_NTPase"/>
</dbReference>
<evidence type="ECO:0000313" key="6">
    <source>
        <dbReference type="Ensembl" id="ENSTMTP00000009550.1"/>
    </source>
</evidence>
<protein>
    <recommendedName>
        <fullName evidence="5">AIG1-type G domain-containing protein</fullName>
    </recommendedName>
</protein>
<dbReference type="PANTHER" id="PTHR10903:SF170">
    <property type="entry name" value="GTPASE IMAP FAMILY MEMBER 7"/>
    <property type="match status" value="1"/>
</dbReference>
<reference evidence="6" key="2">
    <citation type="submission" date="2025-09" db="UniProtKB">
        <authorList>
            <consortium name="Ensembl"/>
        </authorList>
    </citation>
    <scope>IDENTIFICATION</scope>
</reference>
<keyword evidence="4" id="KW-0175">Coiled coil</keyword>
<evidence type="ECO:0000256" key="4">
    <source>
        <dbReference type="SAM" id="Coils"/>
    </source>
</evidence>
<evidence type="ECO:0000256" key="2">
    <source>
        <dbReference type="ARBA" id="ARBA00022741"/>
    </source>
</evidence>
<dbReference type="SUPFAM" id="SSF52540">
    <property type="entry name" value="P-loop containing nucleoside triphosphate hydrolases"/>
    <property type="match status" value="1"/>
</dbReference>
<feature type="domain" description="AIG1-type G" evidence="5">
    <location>
        <begin position="19"/>
        <end position="220"/>
    </location>
</feature>
<dbReference type="PROSITE" id="PS51720">
    <property type="entry name" value="G_AIG1"/>
    <property type="match status" value="1"/>
</dbReference>
<dbReference type="Pfam" id="PF04548">
    <property type="entry name" value="AIG1"/>
    <property type="match status" value="1"/>
</dbReference>
<dbReference type="Gene3D" id="3.40.50.300">
    <property type="entry name" value="P-loop containing nucleotide triphosphate hydrolases"/>
    <property type="match status" value="1"/>
</dbReference>
<evidence type="ECO:0000313" key="7">
    <source>
        <dbReference type="Proteomes" id="UP000472274"/>
    </source>
</evidence>
<dbReference type="GO" id="GO:0005525">
    <property type="term" value="F:GTP binding"/>
    <property type="evidence" value="ECO:0007669"/>
    <property type="project" value="UniProtKB-KW"/>
</dbReference>
<dbReference type="PANTHER" id="PTHR10903">
    <property type="entry name" value="GTPASE, IMAP FAMILY MEMBER-RELATED"/>
    <property type="match status" value="1"/>
</dbReference>
<name>A0A674IKZ6_9SAUR</name>
<dbReference type="CDD" id="cd01852">
    <property type="entry name" value="AIG1"/>
    <property type="match status" value="1"/>
</dbReference>
<proteinExistence type="inferred from homology"/>
<organism evidence="6 7">
    <name type="scientific">Terrapene triunguis</name>
    <name type="common">Three-toed box turtle</name>
    <dbReference type="NCBI Taxonomy" id="2587831"/>
    <lineage>
        <taxon>Eukaryota</taxon>
        <taxon>Metazoa</taxon>
        <taxon>Chordata</taxon>
        <taxon>Craniata</taxon>
        <taxon>Vertebrata</taxon>
        <taxon>Euteleostomi</taxon>
        <taxon>Archelosauria</taxon>
        <taxon>Testudinata</taxon>
        <taxon>Testudines</taxon>
        <taxon>Cryptodira</taxon>
        <taxon>Durocryptodira</taxon>
        <taxon>Testudinoidea</taxon>
        <taxon>Emydidae</taxon>
        <taxon>Terrapene</taxon>
    </lineage>
</organism>
<dbReference type="Proteomes" id="UP000472274">
    <property type="component" value="Unplaced"/>
</dbReference>
<evidence type="ECO:0000259" key="5">
    <source>
        <dbReference type="PROSITE" id="PS51720"/>
    </source>
</evidence>
<dbReference type="FunFam" id="3.40.50.300:FF:000366">
    <property type="entry name" value="GTPase, IMAP family member 2"/>
    <property type="match status" value="1"/>
</dbReference>
<keyword evidence="2" id="KW-0547">Nucleotide-binding</keyword>
<comment type="similarity">
    <text evidence="1">Belongs to the TRAFAC class TrmE-Era-EngA-EngB-Septin-like GTPase superfamily. AIG1/Toc34/Toc159-like paraseptin GTPase family. IAN subfamily.</text>
</comment>
<dbReference type="InterPro" id="IPR006703">
    <property type="entry name" value="G_AIG1"/>
</dbReference>
<accession>A0A674IKZ6</accession>
<evidence type="ECO:0000256" key="1">
    <source>
        <dbReference type="ARBA" id="ARBA00008535"/>
    </source>
</evidence>
<dbReference type="Ensembl" id="ENSTMTT00000009876.1">
    <property type="protein sequence ID" value="ENSTMTP00000009550.1"/>
    <property type="gene ID" value="ENSTMTG00000006956.1"/>
</dbReference>
<reference evidence="6" key="1">
    <citation type="submission" date="2025-08" db="UniProtKB">
        <authorList>
            <consortium name="Ensembl"/>
        </authorList>
    </citation>
    <scope>IDENTIFICATION</scope>
</reference>